<sequence>MKISVVTVAWNAEGTIGNTIESFLGQSHRDAELLIIDGASTDETLAIVKGYDDPRVRLISEPDEGLYDAMNKGLRLFSGDAVGFLNADDSYHDDGALAAIAEALRASDAVTGNLDFIADHASRRVVRRWRGRPFRPGAFRRGWMPAHPTFYIRRELAERTGLFDTGYRIAADYDYMLRALELDRGGASPRVAHLDRVLVDMLAGGTSTAGWSAYLRGNLESLKARRKWLGSGIVDAALFAKPLGKLGQYAVR</sequence>
<evidence type="ECO:0000259" key="1">
    <source>
        <dbReference type="Pfam" id="PF00535"/>
    </source>
</evidence>
<feature type="domain" description="Glycosyltransferase 2-like" evidence="1">
    <location>
        <begin position="4"/>
        <end position="136"/>
    </location>
</feature>
<proteinExistence type="predicted"/>
<evidence type="ECO:0000313" key="3">
    <source>
        <dbReference type="Proteomes" id="UP000655420"/>
    </source>
</evidence>
<comment type="caution">
    <text evidence="2">The sequence shown here is derived from an EMBL/GenBank/DDBJ whole genome shotgun (WGS) entry which is preliminary data.</text>
</comment>
<organism evidence="2 3">
    <name type="scientific">Thermohalobaculum xanthum</name>
    <dbReference type="NCBI Taxonomy" id="2753746"/>
    <lineage>
        <taxon>Bacteria</taxon>
        <taxon>Pseudomonadati</taxon>
        <taxon>Pseudomonadota</taxon>
        <taxon>Alphaproteobacteria</taxon>
        <taxon>Rhodobacterales</taxon>
        <taxon>Paracoccaceae</taxon>
        <taxon>Thermohalobaculum</taxon>
    </lineage>
</organism>
<dbReference type="Gene3D" id="3.90.550.10">
    <property type="entry name" value="Spore Coat Polysaccharide Biosynthesis Protein SpsA, Chain A"/>
    <property type="match status" value="1"/>
</dbReference>
<dbReference type="PANTHER" id="PTHR22916">
    <property type="entry name" value="GLYCOSYLTRANSFERASE"/>
    <property type="match status" value="1"/>
</dbReference>
<gene>
    <name evidence="2" type="ORF">H0I76_01705</name>
</gene>
<dbReference type="SUPFAM" id="SSF53448">
    <property type="entry name" value="Nucleotide-diphospho-sugar transferases"/>
    <property type="match status" value="1"/>
</dbReference>
<protein>
    <submittedName>
        <fullName evidence="2">Glycosyltransferase</fullName>
    </submittedName>
</protein>
<accession>A0A8J7SBU9</accession>
<dbReference type="GO" id="GO:0016758">
    <property type="term" value="F:hexosyltransferase activity"/>
    <property type="evidence" value="ECO:0007669"/>
    <property type="project" value="UniProtKB-ARBA"/>
</dbReference>
<dbReference type="RefSeq" id="WP_200606157.1">
    <property type="nucleotide sequence ID" value="NZ_JAEHHL010000001.1"/>
</dbReference>
<dbReference type="Pfam" id="PF00535">
    <property type="entry name" value="Glycos_transf_2"/>
    <property type="match status" value="1"/>
</dbReference>
<dbReference type="AlphaFoldDB" id="A0A8J7SBU9"/>
<dbReference type="Proteomes" id="UP000655420">
    <property type="component" value="Unassembled WGS sequence"/>
</dbReference>
<dbReference type="CDD" id="cd06433">
    <property type="entry name" value="GT_2_WfgS_like"/>
    <property type="match status" value="1"/>
</dbReference>
<keyword evidence="3" id="KW-1185">Reference proteome</keyword>
<dbReference type="InterPro" id="IPR001173">
    <property type="entry name" value="Glyco_trans_2-like"/>
</dbReference>
<dbReference type="PANTHER" id="PTHR22916:SF3">
    <property type="entry name" value="UDP-GLCNAC:BETAGAL BETA-1,3-N-ACETYLGLUCOSAMINYLTRANSFERASE-LIKE PROTEIN 1"/>
    <property type="match status" value="1"/>
</dbReference>
<dbReference type="InterPro" id="IPR029044">
    <property type="entry name" value="Nucleotide-diphossugar_trans"/>
</dbReference>
<evidence type="ECO:0000313" key="2">
    <source>
        <dbReference type="EMBL" id="MBK0397891.1"/>
    </source>
</evidence>
<dbReference type="EMBL" id="JAEHHL010000001">
    <property type="protein sequence ID" value="MBK0397891.1"/>
    <property type="molecule type" value="Genomic_DNA"/>
</dbReference>
<name>A0A8J7SBU9_9RHOB</name>
<reference evidence="2" key="1">
    <citation type="submission" date="2020-12" db="EMBL/GenBank/DDBJ databases">
        <title>Bacterial taxonomy.</title>
        <authorList>
            <person name="Pan X."/>
        </authorList>
    </citation>
    <scope>NUCLEOTIDE SEQUENCE</scope>
    <source>
        <strain evidence="2">M0105</strain>
    </source>
</reference>